<dbReference type="GeneID" id="55618769"/>
<evidence type="ECO:0000313" key="1">
    <source>
        <dbReference type="EMBL" id="QDM56883.1"/>
    </source>
</evidence>
<dbReference type="RefSeq" id="YP_009848349.1">
    <property type="nucleotide sequence ID" value="NC_048783.1"/>
</dbReference>
<reference evidence="2" key="1">
    <citation type="submission" date="2019-05" db="EMBL/GenBank/DDBJ databases">
        <authorList>
            <person name="Begin E.J."/>
            <person name="Burnham C.Matt."/>
            <person name="Chappell E."/>
            <person name="Hambrick G.L."/>
            <person name="Harrington T.R."/>
            <person name="Harris A.E."/>
            <person name="Hasley B.L."/>
            <person name="Haynie C.M."/>
            <person name="Hopkins G.A."/>
            <person name="Hutchins C.B."/>
            <person name="Jester D.A."/>
            <person name="Johnson J."/>
            <person name="Martin A.P."/>
            <person name="Merino K.D."/>
            <person name="Pinkerton C.N."/>
            <person name="Poe J.Gabe."/>
            <person name="Savage T.D."/>
            <person name="Smith R.Hunter."/>
            <person name="Smith J.Zane."/>
            <person name="Spiva T.A."/>
            <person name="Thompson L."/>
            <person name="Thompson N.R."/>
            <person name="Thurman R.E."/>
            <person name="West C.T."/>
            <person name="Reyna N.S."/>
            <person name="Plymale R.C."/>
            <person name="Garlena R.A."/>
            <person name="Russell D.A."/>
            <person name="Pope W.H."/>
            <person name="Jacobs-Sera D."/>
            <person name="Hatfull G.F."/>
        </authorList>
    </citation>
    <scope>NUCLEOTIDE SEQUENCE [LARGE SCALE GENOMIC DNA]</scope>
</reference>
<protein>
    <submittedName>
        <fullName evidence="1">Uncharacterized protein</fullName>
    </submittedName>
</protein>
<evidence type="ECO:0000313" key="2">
    <source>
        <dbReference type="Proteomes" id="UP000316863"/>
    </source>
</evidence>
<gene>
    <name evidence="1" type="primary">69</name>
    <name evidence="1" type="ORF">SEA_BEAVER_69</name>
</gene>
<dbReference type="KEGG" id="vg:55618769"/>
<dbReference type="EMBL" id="MK967390">
    <property type="protein sequence ID" value="QDM56883.1"/>
    <property type="molecule type" value="Genomic_DNA"/>
</dbReference>
<organism evidence="1 2">
    <name type="scientific">Gordonia phage Beaver</name>
    <dbReference type="NCBI Taxonomy" id="2591111"/>
    <lineage>
        <taxon>Viruses</taxon>
        <taxon>Duplodnaviria</taxon>
        <taxon>Heunggongvirae</taxon>
        <taxon>Uroviricota</taxon>
        <taxon>Caudoviricetes</taxon>
        <taxon>Montyvirus</taxon>
        <taxon>Montyvirus beaver</taxon>
    </lineage>
</organism>
<accession>A0A515MJP8</accession>
<dbReference type="Proteomes" id="UP000316863">
    <property type="component" value="Segment"/>
</dbReference>
<keyword evidence="2" id="KW-1185">Reference proteome</keyword>
<name>A0A515MJP8_9CAUD</name>
<proteinExistence type="predicted"/>
<sequence>MDGMDMAGMFEAMAETVRDPAFQEKVFGHEIDLLVDGKTTLADGSVLEIEWKDSGEGEVIRHEADTD</sequence>